<organism evidence="1">
    <name type="scientific">marine sediment metagenome</name>
    <dbReference type="NCBI Taxonomy" id="412755"/>
    <lineage>
        <taxon>unclassified sequences</taxon>
        <taxon>metagenomes</taxon>
        <taxon>ecological metagenomes</taxon>
    </lineage>
</organism>
<protein>
    <submittedName>
        <fullName evidence="1">Uncharacterized protein</fullName>
    </submittedName>
</protein>
<dbReference type="EMBL" id="LAZR01016325">
    <property type="protein sequence ID" value="KKM05001.1"/>
    <property type="molecule type" value="Genomic_DNA"/>
</dbReference>
<evidence type="ECO:0000313" key="1">
    <source>
        <dbReference type="EMBL" id="KKM05001.1"/>
    </source>
</evidence>
<accession>A0A0F9JGW2</accession>
<gene>
    <name evidence="1" type="ORF">LCGC14_1758490</name>
</gene>
<name>A0A0F9JGW2_9ZZZZ</name>
<comment type="caution">
    <text evidence="1">The sequence shown here is derived from an EMBL/GenBank/DDBJ whole genome shotgun (WGS) entry which is preliminary data.</text>
</comment>
<reference evidence="1" key="1">
    <citation type="journal article" date="2015" name="Nature">
        <title>Complex archaea that bridge the gap between prokaryotes and eukaryotes.</title>
        <authorList>
            <person name="Spang A."/>
            <person name="Saw J.H."/>
            <person name="Jorgensen S.L."/>
            <person name="Zaremba-Niedzwiedzka K."/>
            <person name="Martijn J."/>
            <person name="Lind A.E."/>
            <person name="van Eijk R."/>
            <person name="Schleper C."/>
            <person name="Guy L."/>
            <person name="Ettema T.J."/>
        </authorList>
    </citation>
    <scope>NUCLEOTIDE SEQUENCE</scope>
</reference>
<sequence>NNIKYIKVDTTKYDFNNRNITNKIKKIFFSLAKKN</sequence>
<dbReference type="AlphaFoldDB" id="A0A0F9JGW2"/>
<feature type="non-terminal residue" evidence="1">
    <location>
        <position position="1"/>
    </location>
</feature>
<proteinExistence type="predicted"/>